<dbReference type="InterPro" id="IPR015421">
    <property type="entry name" value="PyrdxlP-dep_Trfase_major"/>
</dbReference>
<dbReference type="EMBL" id="CP011266">
    <property type="protein sequence ID" value="ALT68093.1"/>
    <property type="molecule type" value="Genomic_DNA"/>
</dbReference>
<protein>
    <submittedName>
        <fullName evidence="7">Aminotransferase class V family</fullName>
    </submittedName>
</protein>
<comment type="cofactor">
    <cofactor evidence="1">
        <name>pyridoxal 5'-phosphate</name>
        <dbReference type="ChEBI" id="CHEBI:597326"/>
    </cofactor>
</comment>
<reference evidence="7 8" key="1">
    <citation type="submission" date="2015-04" db="EMBL/GenBank/DDBJ databases">
        <title>The complete genome sequence of the rumen methanogen Methanobrevibacter millerae SM9.</title>
        <authorList>
            <person name="Leahy S.C."/>
            <person name="Kelly W.J."/>
            <person name="Pacheco D.M."/>
            <person name="Li D."/>
            <person name="Altermann E."/>
            <person name="Attwood G.T."/>
        </authorList>
    </citation>
    <scope>NUCLEOTIDE SEQUENCE [LARGE SCALE GENOMIC DNA]</scope>
    <source>
        <strain evidence="7 8">SM9</strain>
    </source>
</reference>
<evidence type="ECO:0000256" key="3">
    <source>
        <dbReference type="ARBA" id="ARBA00022576"/>
    </source>
</evidence>
<dbReference type="GO" id="GO:0008453">
    <property type="term" value="F:alanine-glyoxylate transaminase activity"/>
    <property type="evidence" value="ECO:0007669"/>
    <property type="project" value="TreeGrafter"/>
</dbReference>
<dbReference type="PANTHER" id="PTHR21152">
    <property type="entry name" value="AMINOTRANSFERASE CLASS V"/>
    <property type="match status" value="1"/>
</dbReference>
<dbReference type="InterPro" id="IPR000192">
    <property type="entry name" value="Aminotrans_V_dom"/>
</dbReference>
<gene>
    <name evidence="7" type="ORF">sm9_0291</name>
</gene>
<proteinExistence type="inferred from homology"/>
<dbReference type="Pfam" id="PF00266">
    <property type="entry name" value="Aminotran_5"/>
    <property type="match status" value="1"/>
</dbReference>
<dbReference type="SUPFAM" id="SSF53383">
    <property type="entry name" value="PLP-dependent transferases"/>
    <property type="match status" value="1"/>
</dbReference>
<dbReference type="PANTHER" id="PTHR21152:SF24">
    <property type="entry name" value="ALANINE--GLYOXYLATE AMINOTRANSFERASE 1"/>
    <property type="match status" value="1"/>
</dbReference>
<name>A0A0U3EHT5_9EURY</name>
<keyword evidence="5" id="KW-0663">Pyridoxal phosphate</keyword>
<dbReference type="KEGG" id="mmil:sm9_0291"/>
<dbReference type="PATRIC" id="fig|230361.4.peg.305"/>
<keyword evidence="8" id="KW-1185">Reference proteome</keyword>
<evidence type="ECO:0000259" key="6">
    <source>
        <dbReference type="Pfam" id="PF00266"/>
    </source>
</evidence>
<dbReference type="InterPro" id="IPR024169">
    <property type="entry name" value="SP_NH2Trfase/AEP_transaminase"/>
</dbReference>
<evidence type="ECO:0000256" key="2">
    <source>
        <dbReference type="ARBA" id="ARBA00009236"/>
    </source>
</evidence>
<dbReference type="AlphaFoldDB" id="A0A0U3EHT5"/>
<dbReference type="Proteomes" id="UP000067738">
    <property type="component" value="Chromosome"/>
</dbReference>
<dbReference type="Gene3D" id="3.40.640.10">
    <property type="entry name" value="Type I PLP-dependent aspartate aminotransferase-like (Major domain)"/>
    <property type="match status" value="1"/>
</dbReference>
<evidence type="ECO:0000256" key="4">
    <source>
        <dbReference type="ARBA" id="ARBA00022679"/>
    </source>
</evidence>
<dbReference type="InterPro" id="IPR015422">
    <property type="entry name" value="PyrdxlP-dep_Trfase_small"/>
</dbReference>
<dbReference type="Gene3D" id="3.90.1150.10">
    <property type="entry name" value="Aspartate Aminotransferase, domain 1"/>
    <property type="match status" value="1"/>
</dbReference>
<dbReference type="PIRSF" id="PIRSF000524">
    <property type="entry name" value="SPT"/>
    <property type="match status" value="1"/>
</dbReference>
<dbReference type="FunFam" id="3.40.640.10:FF:000027">
    <property type="entry name" value="Serine--pyruvate aminotransferase, mitochondrial"/>
    <property type="match status" value="1"/>
</dbReference>
<evidence type="ECO:0000256" key="5">
    <source>
        <dbReference type="ARBA" id="ARBA00022898"/>
    </source>
</evidence>
<evidence type="ECO:0000256" key="1">
    <source>
        <dbReference type="ARBA" id="ARBA00001933"/>
    </source>
</evidence>
<dbReference type="InterPro" id="IPR015424">
    <property type="entry name" value="PyrdxlP-dep_Trfase"/>
</dbReference>
<dbReference type="GO" id="GO:0004760">
    <property type="term" value="F:L-serine-pyruvate transaminase activity"/>
    <property type="evidence" value="ECO:0007669"/>
    <property type="project" value="TreeGrafter"/>
</dbReference>
<evidence type="ECO:0000313" key="7">
    <source>
        <dbReference type="EMBL" id="ALT68093.1"/>
    </source>
</evidence>
<feature type="domain" description="Aminotransferase class V" evidence="6">
    <location>
        <begin position="21"/>
        <end position="339"/>
    </location>
</feature>
<organism evidence="7 8">
    <name type="scientific">Methanobrevibacter millerae</name>
    <dbReference type="NCBI Taxonomy" id="230361"/>
    <lineage>
        <taxon>Archaea</taxon>
        <taxon>Methanobacteriati</taxon>
        <taxon>Methanobacteriota</taxon>
        <taxon>Methanomada group</taxon>
        <taxon>Methanobacteria</taxon>
        <taxon>Methanobacteriales</taxon>
        <taxon>Methanobacteriaceae</taxon>
        <taxon>Methanobrevibacter</taxon>
    </lineage>
</organism>
<keyword evidence="4 7" id="KW-0808">Transferase</keyword>
<accession>A0A0U3EHT5</accession>
<evidence type="ECO:0000313" key="8">
    <source>
        <dbReference type="Proteomes" id="UP000067738"/>
    </source>
</evidence>
<dbReference type="GO" id="GO:0019265">
    <property type="term" value="P:glycine biosynthetic process, by transamination of glyoxylate"/>
    <property type="evidence" value="ECO:0007669"/>
    <property type="project" value="TreeGrafter"/>
</dbReference>
<keyword evidence="3 7" id="KW-0032">Aminotransferase</keyword>
<sequence>MLNLFLFNGGKSMDDILLMLPGPTTVDPRVLAAMSKAVVNHRGAKYGEILTETTELMSKVFQTPNKSYLLTGSGTAAMETAVANTVAPGEKILNVVGGKFGERFMKIAQTHGIDAQELAVKWGTAVTPKQIEEALDADEDIKAITVVHNETSTGVAAPIEEIGKVMKNYDALYIVDTVSSLGGDHVDVEKFGIDVCVTGSQKCLAAPPGMAAITLSDDAWKAVDNVETNTFYLDLKAARKSGDKNPPETPYTPSVSLTYAMNEALKIVMEEGLENRVARHHKAAKASVAAVKALGLELFADEAVSSATVTAVKIPEGVTDADFRGTTRDKYGVELAGGQDHLKGNVFRIGHMGCISYKELVQTFAAIGMTLKGLGAIDDAGAGVASITESYL</sequence>
<comment type="similarity">
    <text evidence="2">Belongs to the class-V pyridoxal-phosphate-dependent aminotransferase family.</text>
</comment>